<keyword evidence="5 6" id="KW-0456">Lyase</keyword>
<dbReference type="AlphaFoldDB" id="A0A139BUK4"/>
<dbReference type="CDD" id="cd01171">
    <property type="entry name" value="YXKO-related"/>
    <property type="match status" value="1"/>
</dbReference>
<comment type="catalytic activity">
    <reaction evidence="6">
        <text>(6S)-NADHX + ADP = AMP + phosphate + NADH + H(+)</text>
        <dbReference type="Rhea" id="RHEA:32223"/>
        <dbReference type="ChEBI" id="CHEBI:15378"/>
        <dbReference type="ChEBI" id="CHEBI:43474"/>
        <dbReference type="ChEBI" id="CHEBI:57945"/>
        <dbReference type="ChEBI" id="CHEBI:64074"/>
        <dbReference type="ChEBI" id="CHEBI:456215"/>
        <dbReference type="ChEBI" id="CHEBI:456216"/>
        <dbReference type="EC" id="4.2.1.136"/>
    </reaction>
</comment>
<dbReference type="PANTHER" id="PTHR12592:SF0">
    <property type="entry name" value="ATP-DEPENDENT (S)-NAD(P)H-HYDRATE DEHYDRATASE"/>
    <property type="match status" value="1"/>
</dbReference>
<dbReference type="NCBIfam" id="TIGR00196">
    <property type="entry name" value="yjeF_cterm"/>
    <property type="match status" value="1"/>
</dbReference>
<sequence length="307" mass="31851">MTERVPAPAPETITRNRVMADFPIRPRDSHKGMFGTVAVLGGASGTVGAPLLAARAALKLGAGSVHVGLLAENAPVVDAVQPELMLHSATDLFRHRPLPNPLPQAGEGGKVKSNFNHDVLAIGCGLGTSIEARGLLHEALVSDVALVIDADALNLLARQPDLRVLLHNRMQATVLTPHPGEAARLLGCESREIQSDRIAAVRQLAQKFSCSAVLKGADSLCITRDGKLFVNQTGNPGMSSAGMGDVLTGMIAAFIAQGMTADNAMLLAVHLHGAAGDALAGQGIATGMTASDVTESARLLLNQWLGN</sequence>
<organism evidence="8 9">
    <name type="scientific">Candidatus Gallionella acididurans</name>
    <dbReference type="NCBI Taxonomy" id="1796491"/>
    <lineage>
        <taxon>Bacteria</taxon>
        <taxon>Pseudomonadati</taxon>
        <taxon>Pseudomonadota</taxon>
        <taxon>Betaproteobacteria</taxon>
        <taxon>Nitrosomonadales</taxon>
        <taxon>Gallionellaceae</taxon>
        <taxon>Gallionella</taxon>
    </lineage>
</organism>
<comment type="cofactor">
    <cofactor evidence="6">
        <name>Mg(2+)</name>
        <dbReference type="ChEBI" id="CHEBI:18420"/>
    </cofactor>
</comment>
<dbReference type="Proteomes" id="UP000070578">
    <property type="component" value="Unassembled WGS sequence"/>
</dbReference>
<dbReference type="GO" id="GO:0110051">
    <property type="term" value="P:metabolite repair"/>
    <property type="evidence" value="ECO:0007669"/>
    <property type="project" value="TreeGrafter"/>
</dbReference>
<reference evidence="8 9" key="2">
    <citation type="submission" date="2016-03" db="EMBL/GenBank/DDBJ databases">
        <title>New uncultured bacterium of the family Gallionellaceae from acid mine drainage: description and reconstruction of genome based on metagenomic analysis of microbial community.</title>
        <authorList>
            <person name="Kadnikov V."/>
            <person name="Ivasenko D."/>
            <person name="Beletsky A."/>
            <person name="Mardanov A."/>
            <person name="Danilova E."/>
            <person name="Pimenov N."/>
            <person name="Karnachuk O."/>
            <person name="Ravin N."/>
        </authorList>
    </citation>
    <scope>NUCLEOTIDE SEQUENCE [LARGE SCALE GENOMIC DNA]</scope>
    <source>
        <strain evidence="8">ShG14-8</strain>
    </source>
</reference>
<reference evidence="8 9" key="1">
    <citation type="submission" date="2016-02" db="EMBL/GenBank/DDBJ databases">
        <authorList>
            <person name="Wen L."/>
            <person name="He K."/>
            <person name="Yang H."/>
        </authorList>
    </citation>
    <scope>NUCLEOTIDE SEQUENCE [LARGE SCALE GENOMIC DNA]</scope>
    <source>
        <strain evidence="8">ShG14-8</strain>
    </source>
</reference>
<dbReference type="PROSITE" id="PS51383">
    <property type="entry name" value="YJEF_C_3"/>
    <property type="match status" value="1"/>
</dbReference>
<evidence type="ECO:0000259" key="7">
    <source>
        <dbReference type="PROSITE" id="PS51383"/>
    </source>
</evidence>
<evidence type="ECO:0000256" key="3">
    <source>
        <dbReference type="ARBA" id="ARBA00022857"/>
    </source>
</evidence>
<keyword evidence="1 6" id="KW-0547">Nucleotide-binding</keyword>
<comment type="catalytic activity">
    <reaction evidence="6">
        <text>(6S)-NADPHX + ADP = AMP + phosphate + NADPH + H(+)</text>
        <dbReference type="Rhea" id="RHEA:32235"/>
        <dbReference type="ChEBI" id="CHEBI:15378"/>
        <dbReference type="ChEBI" id="CHEBI:43474"/>
        <dbReference type="ChEBI" id="CHEBI:57783"/>
        <dbReference type="ChEBI" id="CHEBI:64076"/>
        <dbReference type="ChEBI" id="CHEBI:456215"/>
        <dbReference type="ChEBI" id="CHEBI:456216"/>
        <dbReference type="EC" id="4.2.1.136"/>
    </reaction>
</comment>
<feature type="binding site" evidence="6">
    <location>
        <position position="244"/>
    </location>
    <ligand>
        <name>AMP</name>
        <dbReference type="ChEBI" id="CHEBI:456215"/>
    </ligand>
</feature>
<dbReference type="PROSITE" id="PS01050">
    <property type="entry name" value="YJEF_C_2"/>
    <property type="match status" value="1"/>
</dbReference>
<feature type="binding site" evidence="6">
    <location>
        <position position="245"/>
    </location>
    <ligand>
        <name>(6S)-NADPHX</name>
        <dbReference type="ChEBI" id="CHEBI:64076"/>
    </ligand>
</feature>
<dbReference type="GO" id="GO:0052855">
    <property type="term" value="F:ADP-dependent NAD(P)H-hydrate dehydratase activity"/>
    <property type="evidence" value="ECO:0007669"/>
    <property type="project" value="UniProtKB-UniRule"/>
</dbReference>
<gene>
    <name evidence="6" type="primary">nnrD</name>
    <name evidence="8" type="ORF">AWT59_1241</name>
</gene>
<protein>
    <recommendedName>
        <fullName evidence="6">ADP-dependent (S)-NAD(P)H-hydrate dehydratase</fullName>
        <ecNumber evidence="6">4.2.1.136</ecNumber>
    </recommendedName>
    <alternativeName>
        <fullName evidence="6">ADP-dependent NAD(P)HX dehydratase</fullName>
    </alternativeName>
</protein>
<dbReference type="InterPro" id="IPR029056">
    <property type="entry name" value="Ribokinase-like"/>
</dbReference>
<dbReference type="EC" id="4.2.1.136" evidence="6"/>
<dbReference type="Pfam" id="PF01256">
    <property type="entry name" value="Carb_kinase"/>
    <property type="match status" value="1"/>
</dbReference>
<accession>A0A139BUK4</accession>
<evidence type="ECO:0000313" key="8">
    <source>
        <dbReference type="EMBL" id="KXS32646.1"/>
    </source>
</evidence>
<feature type="binding site" evidence="6">
    <location>
        <position position="125"/>
    </location>
    <ligand>
        <name>(6S)-NADPHX</name>
        <dbReference type="ChEBI" id="CHEBI:64076"/>
    </ligand>
</feature>
<evidence type="ECO:0000313" key="9">
    <source>
        <dbReference type="Proteomes" id="UP000070578"/>
    </source>
</evidence>
<dbReference type="SUPFAM" id="SSF53613">
    <property type="entry name" value="Ribokinase-like"/>
    <property type="match status" value="1"/>
</dbReference>
<proteinExistence type="inferred from homology"/>
<comment type="caution">
    <text evidence="8">The sequence shown here is derived from an EMBL/GenBank/DDBJ whole genome shotgun (WGS) entry which is preliminary data.</text>
</comment>
<dbReference type="InterPro" id="IPR000631">
    <property type="entry name" value="CARKD"/>
</dbReference>
<comment type="function">
    <text evidence="6">Catalyzes the dehydration of the S-form of NAD(P)HX at the expense of ADP, which is converted to AMP. Together with NAD(P)HX epimerase, which catalyzes the epimerization of the S- and R-forms, the enzyme allows the repair of both epimers of NAD(P)HX, a damaged form of NAD(P)H that is a result of enzymatic or heat-dependent hydration.</text>
</comment>
<dbReference type="PANTHER" id="PTHR12592">
    <property type="entry name" value="ATP-DEPENDENT (S)-NAD(P)H-HYDRATE DEHYDRATASE FAMILY MEMBER"/>
    <property type="match status" value="1"/>
</dbReference>
<dbReference type="Gene3D" id="3.40.1190.20">
    <property type="match status" value="1"/>
</dbReference>
<keyword evidence="3 6" id="KW-0521">NADP</keyword>
<dbReference type="GO" id="GO:0046496">
    <property type="term" value="P:nicotinamide nucleotide metabolic process"/>
    <property type="evidence" value="ECO:0007669"/>
    <property type="project" value="UniProtKB-UniRule"/>
</dbReference>
<dbReference type="GO" id="GO:0052856">
    <property type="term" value="F:NAD(P)HX epimerase activity"/>
    <property type="evidence" value="ECO:0007669"/>
    <property type="project" value="TreeGrafter"/>
</dbReference>
<evidence type="ECO:0000256" key="1">
    <source>
        <dbReference type="ARBA" id="ARBA00022741"/>
    </source>
</evidence>
<comment type="similarity">
    <text evidence="6">Belongs to the NnrD/CARKD family.</text>
</comment>
<feature type="binding site" evidence="6">
    <location>
        <position position="49"/>
    </location>
    <ligand>
        <name>(6S)-NADPHX</name>
        <dbReference type="ChEBI" id="CHEBI:64076"/>
    </ligand>
</feature>
<feature type="domain" description="YjeF C-terminal" evidence="7">
    <location>
        <begin position="14"/>
        <end position="304"/>
    </location>
</feature>
<feature type="binding site" evidence="6">
    <location>
        <position position="178"/>
    </location>
    <ligand>
        <name>(6S)-NADPHX</name>
        <dbReference type="ChEBI" id="CHEBI:64076"/>
    </ligand>
</feature>
<dbReference type="EMBL" id="LSLI01000023">
    <property type="protein sequence ID" value="KXS32646.1"/>
    <property type="molecule type" value="Genomic_DNA"/>
</dbReference>
<dbReference type="PATRIC" id="fig|1796491.3.peg.1356"/>
<dbReference type="GO" id="GO:0005524">
    <property type="term" value="F:ATP binding"/>
    <property type="evidence" value="ECO:0007669"/>
    <property type="project" value="UniProtKB-KW"/>
</dbReference>
<comment type="subunit">
    <text evidence="6">Homotetramer.</text>
</comment>
<evidence type="ECO:0000256" key="6">
    <source>
        <dbReference type="HAMAP-Rule" id="MF_01965"/>
    </source>
</evidence>
<evidence type="ECO:0000256" key="5">
    <source>
        <dbReference type="ARBA" id="ARBA00023239"/>
    </source>
</evidence>
<dbReference type="InterPro" id="IPR017953">
    <property type="entry name" value="Carbohydrate_kinase_pred_CS"/>
</dbReference>
<name>A0A139BUK4_9PROT</name>
<dbReference type="HAMAP" id="MF_01965">
    <property type="entry name" value="NADHX_dehydratase"/>
    <property type="match status" value="1"/>
</dbReference>
<keyword evidence="4 6" id="KW-0520">NAD</keyword>
<feature type="binding site" evidence="6">
    <location>
        <begin position="215"/>
        <end position="219"/>
    </location>
    <ligand>
        <name>AMP</name>
        <dbReference type="ChEBI" id="CHEBI:456215"/>
    </ligand>
</feature>
<keyword evidence="2 6" id="KW-0067">ATP-binding</keyword>
<evidence type="ECO:0000256" key="4">
    <source>
        <dbReference type="ARBA" id="ARBA00023027"/>
    </source>
</evidence>
<evidence type="ECO:0000256" key="2">
    <source>
        <dbReference type="ARBA" id="ARBA00022840"/>
    </source>
</evidence>